<accession>A0A2K1FUC6</accession>
<reference evidence="1 2" key="1">
    <citation type="submission" date="2018-01" db="EMBL/GenBank/DDBJ databases">
        <title>Whole genome sequence of Azospirillum brasilense REC3 isolated from strawberry roots.</title>
        <authorList>
            <person name="Fontana C.A."/>
            <person name="Salazar S.M."/>
            <person name="Bassi D."/>
            <person name="Puglisi E."/>
            <person name="Lovaisa N.C."/>
            <person name="Toffoli L.M."/>
            <person name="Pedraza R."/>
            <person name="Cocconcelli P.S."/>
        </authorList>
    </citation>
    <scope>NUCLEOTIDE SEQUENCE [LARGE SCALE GENOMIC DNA]</scope>
    <source>
        <strain evidence="1 2">REC3</strain>
    </source>
</reference>
<dbReference type="Pfam" id="PF11994">
    <property type="entry name" value="DUF3489"/>
    <property type="match status" value="1"/>
</dbReference>
<dbReference type="AlphaFoldDB" id="A0A2K1FUC6"/>
<gene>
    <name evidence="1" type="ORF">C1S70_24990</name>
</gene>
<protein>
    <submittedName>
        <fullName evidence="1">Uncharacterized protein</fullName>
    </submittedName>
</protein>
<dbReference type="EMBL" id="POWG01000035">
    <property type="protein sequence ID" value="PNQ96133.1"/>
    <property type="molecule type" value="Genomic_DNA"/>
</dbReference>
<proteinExistence type="predicted"/>
<name>A0A2K1FUC6_9PROT</name>
<dbReference type="RefSeq" id="WP_103041092.1">
    <property type="nucleotide sequence ID" value="NZ_CP032330.1"/>
</dbReference>
<evidence type="ECO:0000313" key="2">
    <source>
        <dbReference type="Proteomes" id="UP000236268"/>
    </source>
</evidence>
<organism evidence="1 2">
    <name type="scientific">Azospirillum argentinense</name>
    <dbReference type="NCBI Taxonomy" id="2970906"/>
    <lineage>
        <taxon>Bacteria</taxon>
        <taxon>Pseudomonadati</taxon>
        <taxon>Pseudomonadota</taxon>
        <taxon>Alphaproteobacteria</taxon>
        <taxon>Rhodospirillales</taxon>
        <taxon>Azospirillaceae</taxon>
        <taxon>Azospirillum</taxon>
    </lineage>
</organism>
<evidence type="ECO:0000313" key="1">
    <source>
        <dbReference type="EMBL" id="PNQ96133.1"/>
    </source>
</evidence>
<sequence length="159" mass="17478">MPVYLIHDDTVTAYASEPDDRPDNALLIRSEEDLANSSLSIARLTALWNTLPGVLAKRFKTRTNAIHSLWNRFQKLEMAEHPDTGCGESGTPAISKQAQVIILLRREQGASLDEIVAATGWQKHTVRGAISGALRKRLGLTIESTRTDAGRVYRIVDAG</sequence>
<dbReference type="Proteomes" id="UP000236268">
    <property type="component" value="Unassembled WGS sequence"/>
</dbReference>
<comment type="caution">
    <text evidence="1">The sequence shown here is derived from an EMBL/GenBank/DDBJ whole genome shotgun (WGS) entry which is preliminary data.</text>
</comment>
<dbReference type="InterPro" id="IPR021880">
    <property type="entry name" value="DUF3489"/>
</dbReference>